<keyword evidence="6" id="KW-0227">DNA damage</keyword>
<dbReference type="InterPro" id="IPR036388">
    <property type="entry name" value="WH-like_DNA-bd_sf"/>
</dbReference>
<gene>
    <name evidence="12" type="ORF">J2I48_22070</name>
</gene>
<dbReference type="GO" id="GO:0003700">
    <property type="term" value="F:DNA-binding transcription factor activity"/>
    <property type="evidence" value="ECO:0007669"/>
    <property type="project" value="InterPro"/>
</dbReference>
<organism evidence="12 13">
    <name type="scientific">Fibrella aquatilis</name>
    <dbReference type="NCBI Taxonomy" id="2817059"/>
    <lineage>
        <taxon>Bacteria</taxon>
        <taxon>Pseudomonadati</taxon>
        <taxon>Bacteroidota</taxon>
        <taxon>Cytophagia</taxon>
        <taxon>Cytophagales</taxon>
        <taxon>Spirosomataceae</taxon>
        <taxon>Fibrella</taxon>
    </lineage>
</organism>
<dbReference type="SUPFAM" id="SSF46689">
    <property type="entry name" value="Homeodomain-like"/>
    <property type="match status" value="1"/>
</dbReference>
<evidence type="ECO:0000256" key="5">
    <source>
        <dbReference type="ARBA" id="ARBA00022679"/>
    </source>
</evidence>
<accession>A0A939GBN1</accession>
<keyword evidence="13" id="KW-1185">Reference proteome</keyword>
<evidence type="ECO:0000256" key="7">
    <source>
        <dbReference type="ARBA" id="ARBA00023015"/>
    </source>
</evidence>
<dbReference type="GO" id="GO:0043565">
    <property type="term" value="F:sequence-specific DNA binding"/>
    <property type="evidence" value="ECO:0007669"/>
    <property type="project" value="InterPro"/>
</dbReference>
<evidence type="ECO:0000256" key="2">
    <source>
        <dbReference type="ARBA" id="ARBA00008711"/>
    </source>
</evidence>
<name>A0A939GBN1_9BACT</name>
<dbReference type="InterPro" id="IPR009057">
    <property type="entry name" value="Homeodomain-like_sf"/>
</dbReference>
<dbReference type="SUPFAM" id="SSF46767">
    <property type="entry name" value="Methylated DNA-protein cysteine methyltransferase, C-terminal domain"/>
    <property type="match status" value="1"/>
</dbReference>
<evidence type="ECO:0000256" key="3">
    <source>
        <dbReference type="ARBA" id="ARBA00011918"/>
    </source>
</evidence>
<dbReference type="PANTHER" id="PTHR10815">
    <property type="entry name" value="METHYLATED-DNA--PROTEIN-CYSTEINE METHYLTRANSFERASE"/>
    <property type="match status" value="1"/>
</dbReference>
<evidence type="ECO:0000256" key="9">
    <source>
        <dbReference type="ARBA" id="ARBA00023204"/>
    </source>
</evidence>
<dbReference type="AlphaFoldDB" id="A0A939GBN1"/>
<dbReference type="FunFam" id="1.10.10.10:FF:000214">
    <property type="entry name" value="Methylated-DNA--protein-cysteine methyltransferase"/>
    <property type="match status" value="1"/>
</dbReference>
<evidence type="ECO:0000313" key="13">
    <source>
        <dbReference type="Proteomes" id="UP000664795"/>
    </source>
</evidence>
<dbReference type="Gene3D" id="1.10.10.10">
    <property type="entry name" value="Winged helix-like DNA-binding domain superfamily/Winged helix DNA-binding domain"/>
    <property type="match status" value="1"/>
</dbReference>
<dbReference type="Gene3D" id="1.10.10.60">
    <property type="entry name" value="Homeodomain-like"/>
    <property type="match status" value="1"/>
</dbReference>
<protein>
    <recommendedName>
        <fullName evidence="3">methylated-DNA--[protein]-cysteine S-methyltransferase</fullName>
        <ecNumber evidence="3">2.1.1.63</ecNumber>
    </recommendedName>
</protein>
<dbReference type="GO" id="GO:0006281">
    <property type="term" value="P:DNA repair"/>
    <property type="evidence" value="ECO:0007669"/>
    <property type="project" value="UniProtKB-KW"/>
</dbReference>
<comment type="similarity">
    <text evidence="2">Belongs to the MGMT family.</text>
</comment>
<keyword evidence="8" id="KW-0804">Transcription</keyword>
<dbReference type="Pfam" id="PF01035">
    <property type="entry name" value="DNA_binding_1"/>
    <property type="match status" value="1"/>
</dbReference>
<proteinExistence type="inferred from homology"/>
<evidence type="ECO:0000256" key="1">
    <source>
        <dbReference type="ARBA" id="ARBA00001286"/>
    </source>
</evidence>
<dbReference type="Proteomes" id="UP000664795">
    <property type="component" value="Unassembled WGS sequence"/>
</dbReference>
<evidence type="ECO:0000256" key="6">
    <source>
        <dbReference type="ARBA" id="ARBA00022763"/>
    </source>
</evidence>
<evidence type="ECO:0000259" key="11">
    <source>
        <dbReference type="PROSITE" id="PS01124"/>
    </source>
</evidence>
<feature type="domain" description="HTH araC/xylS-type" evidence="11">
    <location>
        <begin position="13"/>
        <end position="110"/>
    </location>
</feature>
<keyword evidence="5 12" id="KW-0808">Transferase</keyword>
<keyword evidence="7" id="KW-0805">Transcription regulation</keyword>
<dbReference type="InterPro" id="IPR001497">
    <property type="entry name" value="MethylDNA_cys_MeTrfase_AS"/>
</dbReference>
<dbReference type="InterPro" id="IPR018060">
    <property type="entry name" value="HTH_AraC"/>
</dbReference>
<keyword evidence="9" id="KW-0234">DNA repair</keyword>
<comment type="catalytic activity">
    <reaction evidence="1">
        <text>a 4-O-methyl-thymidine in DNA + L-cysteinyl-[protein] = a thymidine in DNA + S-methyl-L-cysteinyl-[protein]</text>
        <dbReference type="Rhea" id="RHEA:53428"/>
        <dbReference type="Rhea" id="RHEA-COMP:10131"/>
        <dbReference type="Rhea" id="RHEA-COMP:10132"/>
        <dbReference type="Rhea" id="RHEA-COMP:13555"/>
        <dbReference type="Rhea" id="RHEA-COMP:13556"/>
        <dbReference type="ChEBI" id="CHEBI:29950"/>
        <dbReference type="ChEBI" id="CHEBI:82612"/>
        <dbReference type="ChEBI" id="CHEBI:137386"/>
        <dbReference type="ChEBI" id="CHEBI:137387"/>
        <dbReference type="EC" id="2.1.1.63"/>
    </reaction>
</comment>
<dbReference type="SMART" id="SM00342">
    <property type="entry name" value="HTH_ARAC"/>
    <property type="match status" value="1"/>
</dbReference>
<dbReference type="InterPro" id="IPR014048">
    <property type="entry name" value="MethylDNA_cys_MeTrfase_DNA-bd"/>
</dbReference>
<comment type="caution">
    <text evidence="12">The sequence shown here is derived from an EMBL/GenBank/DDBJ whole genome shotgun (WGS) entry which is preliminary data.</text>
</comment>
<dbReference type="Gene3D" id="3.30.160.70">
    <property type="entry name" value="Methylated DNA-protein cysteine methyltransferase domain"/>
    <property type="match status" value="1"/>
</dbReference>
<dbReference type="InterPro" id="IPR036217">
    <property type="entry name" value="MethylDNA_cys_MeTrfase_DNAb"/>
</dbReference>
<dbReference type="PANTHER" id="PTHR10815:SF13">
    <property type="entry name" value="METHYLATED-DNA--PROTEIN-CYSTEINE METHYLTRANSFERASE"/>
    <property type="match status" value="1"/>
</dbReference>
<evidence type="ECO:0000256" key="10">
    <source>
        <dbReference type="ARBA" id="ARBA00049348"/>
    </source>
</evidence>
<dbReference type="NCBIfam" id="TIGR00589">
    <property type="entry name" value="ogt"/>
    <property type="match status" value="1"/>
</dbReference>
<dbReference type="PROSITE" id="PS00374">
    <property type="entry name" value="MGMT"/>
    <property type="match status" value="1"/>
</dbReference>
<dbReference type="EC" id="2.1.1.63" evidence="3"/>
<dbReference type="CDD" id="cd06445">
    <property type="entry name" value="ATase"/>
    <property type="match status" value="1"/>
</dbReference>
<dbReference type="EMBL" id="JAFMYU010000022">
    <property type="protein sequence ID" value="MBO0933711.1"/>
    <property type="molecule type" value="Genomic_DNA"/>
</dbReference>
<dbReference type="RefSeq" id="WP_207337678.1">
    <property type="nucleotide sequence ID" value="NZ_JAFMYU010000022.1"/>
</dbReference>
<evidence type="ECO:0000256" key="4">
    <source>
        <dbReference type="ARBA" id="ARBA00022603"/>
    </source>
</evidence>
<keyword evidence="4 12" id="KW-0489">Methyltransferase</keyword>
<dbReference type="PROSITE" id="PS01124">
    <property type="entry name" value="HTH_ARAC_FAMILY_2"/>
    <property type="match status" value="1"/>
</dbReference>
<comment type="catalytic activity">
    <reaction evidence="10">
        <text>a 6-O-methyl-2'-deoxyguanosine in DNA + L-cysteinyl-[protein] = S-methyl-L-cysteinyl-[protein] + a 2'-deoxyguanosine in DNA</text>
        <dbReference type="Rhea" id="RHEA:24000"/>
        <dbReference type="Rhea" id="RHEA-COMP:10131"/>
        <dbReference type="Rhea" id="RHEA-COMP:10132"/>
        <dbReference type="Rhea" id="RHEA-COMP:11367"/>
        <dbReference type="Rhea" id="RHEA-COMP:11368"/>
        <dbReference type="ChEBI" id="CHEBI:29950"/>
        <dbReference type="ChEBI" id="CHEBI:82612"/>
        <dbReference type="ChEBI" id="CHEBI:85445"/>
        <dbReference type="ChEBI" id="CHEBI:85448"/>
        <dbReference type="EC" id="2.1.1.63"/>
    </reaction>
</comment>
<dbReference type="SUPFAM" id="SSF53155">
    <property type="entry name" value="Methylated DNA-protein cysteine methyltransferase domain"/>
    <property type="match status" value="1"/>
</dbReference>
<reference evidence="12 13" key="1">
    <citation type="submission" date="2021-03" db="EMBL/GenBank/DDBJ databases">
        <title>Fibrella sp. HMF5036 genome sequencing and assembly.</title>
        <authorList>
            <person name="Kang H."/>
            <person name="Kim H."/>
            <person name="Bae S."/>
            <person name="Joh K."/>
        </authorList>
    </citation>
    <scope>NUCLEOTIDE SEQUENCE [LARGE SCALE GENOMIC DNA]</scope>
    <source>
        <strain evidence="12 13">HMF5036</strain>
    </source>
</reference>
<sequence>MQTASPYTYGQIAGAIEHLSAHFQEQPSLAELADRANLSEYLFQRLFSEWVGVSPKKFGQFLTLDHAKAQLRAGQSLLATAHDAGLSGTGRLHDLFVTIEGVTPGQYKQAGAGLTLTYGTFEGRFGSYVLGAIDGKVAVLQFLADTDSPEAVVRQVWPYATLNHAPAALQPLADAVFDRSSTGSLTAALLPISVLMRGSAFQLKVWEALLKIPEGALVSYDQIATAIGQPSASRAVGTAIGQNPIGYLIPCHRVIKKTGLFGGYRWGMARKQAMLGWEAAQCFG</sequence>
<dbReference type="InterPro" id="IPR036631">
    <property type="entry name" value="MGMT_N_sf"/>
</dbReference>
<evidence type="ECO:0000256" key="8">
    <source>
        <dbReference type="ARBA" id="ARBA00023163"/>
    </source>
</evidence>
<dbReference type="GO" id="GO:0032259">
    <property type="term" value="P:methylation"/>
    <property type="evidence" value="ECO:0007669"/>
    <property type="project" value="UniProtKB-KW"/>
</dbReference>
<evidence type="ECO:0000313" key="12">
    <source>
        <dbReference type="EMBL" id="MBO0933711.1"/>
    </source>
</evidence>
<dbReference type="GO" id="GO:0003908">
    <property type="term" value="F:methylated-DNA-[protein]-cysteine S-methyltransferase activity"/>
    <property type="evidence" value="ECO:0007669"/>
    <property type="project" value="UniProtKB-EC"/>
</dbReference>
<dbReference type="Pfam" id="PF12833">
    <property type="entry name" value="HTH_18"/>
    <property type="match status" value="1"/>
</dbReference>